<proteinExistence type="predicted"/>
<accession>A0A0B0IPJ9</accession>
<reference evidence="2 3" key="1">
    <citation type="submission" date="2014-09" db="EMBL/GenBank/DDBJ databases">
        <title>Genome sequencing and annotation of Bacillus Okhensis strain Kh10-101T.</title>
        <authorList>
            <person name="Prakash J.S."/>
        </authorList>
    </citation>
    <scope>NUCLEOTIDE SEQUENCE [LARGE SCALE GENOMIC DNA]</scope>
    <source>
        <strain evidence="3">Kh10-101T</strain>
    </source>
</reference>
<sequence>MLFEKKNMILVLLTALSLLFLGACGGENSSSAPEPSESEPPTEETANDGESNEDGSTSEEHEPFDLDIYTFQNGTTTYVLGVGLAEMINQNSDWLQANTLESPGATQNATMLINEPDKRGNTVAWIDQWGPKNAWPPFEEVYEDFRGLSVTGLVNNVLITTNPDIKTIHDLAGKTVNLGVPPDPFGVDLVKLMFEKAGVENVRFENMPFNQSHEALMQGRIDAAISGGFSSSADGSTWGGIPALNELMTRTDVYFVSYDESALTEAMEEMDSAGFSFEIPAGGMSEQQTEPLNVFANTLMWVADKELPDHVAHEIVRIMAENHTRFGDFHPAGNMVTPENMPKMILPEEEIHPGSLKYYQDNDLSIEGSAFE</sequence>
<name>A0A0B0IPJ9_9BACI</name>
<dbReference type="InterPro" id="IPR011852">
    <property type="entry name" value="TRAP_TAXI"/>
</dbReference>
<dbReference type="PANTHER" id="PTHR42941:SF1">
    <property type="entry name" value="SLL1037 PROTEIN"/>
    <property type="match status" value="1"/>
</dbReference>
<evidence type="ECO:0008006" key="4">
    <source>
        <dbReference type="Google" id="ProtNLM"/>
    </source>
</evidence>
<dbReference type="Proteomes" id="UP000030832">
    <property type="component" value="Unassembled WGS sequence"/>
</dbReference>
<dbReference type="STRING" id="333138.LQ50_02565"/>
<dbReference type="NCBIfam" id="TIGR02122">
    <property type="entry name" value="TRAP_TAXI"/>
    <property type="match status" value="1"/>
</dbReference>
<dbReference type="eggNOG" id="COG2358">
    <property type="taxonomic scope" value="Bacteria"/>
</dbReference>
<dbReference type="EMBL" id="JRJU01000002">
    <property type="protein sequence ID" value="KHF41606.1"/>
    <property type="molecule type" value="Genomic_DNA"/>
</dbReference>
<feature type="compositionally biased region" description="Acidic residues" evidence="1">
    <location>
        <begin position="36"/>
        <end position="57"/>
    </location>
</feature>
<comment type="caution">
    <text evidence="2">The sequence shown here is derived from an EMBL/GenBank/DDBJ whole genome shotgun (WGS) entry which is preliminary data.</text>
</comment>
<evidence type="ECO:0000313" key="2">
    <source>
        <dbReference type="EMBL" id="KHF41606.1"/>
    </source>
</evidence>
<evidence type="ECO:0000256" key="1">
    <source>
        <dbReference type="SAM" id="MobiDB-lite"/>
    </source>
</evidence>
<organism evidence="2 3">
    <name type="scientific">Halalkalibacter okhensis</name>
    <dbReference type="NCBI Taxonomy" id="333138"/>
    <lineage>
        <taxon>Bacteria</taxon>
        <taxon>Bacillati</taxon>
        <taxon>Bacillota</taxon>
        <taxon>Bacilli</taxon>
        <taxon>Bacillales</taxon>
        <taxon>Bacillaceae</taxon>
        <taxon>Halalkalibacter</taxon>
    </lineage>
</organism>
<dbReference type="Gene3D" id="3.40.190.10">
    <property type="entry name" value="Periplasmic binding protein-like II"/>
    <property type="match status" value="2"/>
</dbReference>
<dbReference type="SUPFAM" id="SSF53850">
    <property type="entry name" value="Periplasmic binding protein-like II"/>
    <property type="match status" value="1"/>
</dbReference>
<keyword evidence="3" id="KW-1185">Reference proteome</keyword>
<dbReference type="PANTHER" id="PTHR42941">
    <property type="entry name" value="SLL1037 PROTEIN"/>
    <property type="match status" value="1"/>
</dbReference>
<gene>
    <name evidence="2" type="ORF">LQ50_02565</name>
</gene>
<protein>
    <recommendedName>
        <fullName evidence="4">TAXI family TRAP transporter solute-binding subunit</fullName>
    </recommendedName>
</protein>
<evidence type="ECO:0000313" key="3">
    <source>
        <dbReference type="Proteomes" id="UP000030832"/>
    </source>
</evidence>
<dbReference type="Pfam" id="PF16868">
    <property type="entry name" value="NMT1_3"/>
    <property type="match status" value="1"/>
</dbReference>
<dbReference type="AlphaFoldDB" id="A0A0B0IPJ9"/>
<dbReference type="RefSeq" id="WP_034625703.1">
    <property type="nucleotide sequence ID" value="NZ_JRJU01000002.1"/>
</dbReference>
<dbReference type="OrthoDB" id="9776669at2"/>
<dbReference type="PROSITE" id="PS51257">
    <property type="entry name" value="PROKAR_LIPOPROTEIN"/>
    <property type="match status" value="1"/>
</dbReference>
<feature type="region of interest" description="Disordered" evidence="1">
    <location>
        <begin position="27"/>
        <end position="66"/>
    </location>
</feature>